<evidence type="ECO:0000313" key="1">
    <source>
        <dbReference type="EMBL" id="CBJ79861.1"/>
    </source>
</evidence>
<organism evidence="1 2">
    <name type="scientific">Xenorhabdus bovienii (strain SS-2004)</name>
    <name type="common">Xenorhabdus nematophila subsp. bovienii</name>
    <dbReference type="NCBI Taxonomy" id="406818"/>
    <lineage>
        <taxon>Bacteria</taxon>
        <taxon>Pseudomonadati</taxon>
        <taxon>Pseudomonadota</taxon>
        <taxon>Gammaproteobacteria</taxon>
        <taxon>Enterobacterales</taxon>
        <taxon>Morganellaceae</taxon>
        <taxon>Xenorhabdus</taxon>
    </lineage>
</organism>
<proteinExistence type="predicted"/>
<reference evidence="1" key="1">
    <citation type="journal article" date="2011" name="PLoS ONE">
        <title>The entomopathogenic bacterial endosymbionts xenorhabdus and photorhabdus: convergent lifestyles from divergent genomes.</title>
        <authorList>
            <person name="Chaston J.M."/>
            <person name="Suen G."/>
            <person name="Tucker S.L."/>
            <person name="Andersen A.W."/>
            <person name="Bhasin A."/>
            <person name="Bode E."/>
            <person name="Bode H.B."/>
            <person name="Brachmann A.O."/>
            <person name="Cowles C.E."/>
            <person name="Cowles K.N."/>
            <person name="Darby C."/>
            <person name="de Leon L."/>
            <person name="Drace K."/>
            <person name="Du Z."/>
            <person name="Givaudan A."/>
            <person name="Herbert Tran E.E."/>
            <person name="Jewell K.A."/>
            <person name="Knack J.J."/>
            <person name="Krasomil-Osterfeld K.C."/>
            <person name="Kukor R."/>
            <person name="Lanois A."/>
            <person name="Latreille P."/>
            <person name="Leimgruber N.K."/>
            <person name="Lipke C.M."/>
            <person name="Liu R."/>
            <person name="Lu X."/>
            <person name="Martens E.C."/>
            <person name="Marri P.R."/>
            <person name="Medigue C."/>
            <person name="Menard M.L."/>
            <person name="Miller N.M."/>
            <person name="Morales-Soto N."/>
            <person name="Norton S."/>
            <person name="Ogier J.C."/>
            <person name="Orchard S.S."/>
            <person name="Park D."/>
            <person name="Park Y."/>
            <person name="Qurollo B.A."/>
            <person name="Sugar D.R."/>
            <person name="Richards G.R."/>
            <person name="Rouy Z."/>
            <person name="Slominski B."/>
            <person name="Slominski K."/>
            <person name="Snyder H."/>
            <person name="Tjaden B.C."/>
            <person name="van der Hoeven R."/>
            <person name="Welch R.D."/>
            <person name="Wheeler C."/>
            <person name="Xiang B."/>
            <person name="Barbazuk B."/>
            <person name="Gaudriault S."/>
            <person name="Goodner B."/>
            <person name="Slater S.C."/>
            <person name="Forst S."/>
            <person name="Goldman B.S."/>
            <person name="Goodrich-Blair H."/>
        </authorList>
    </citation>
    <scope>NUCLEOTIDE SEQUENCE [LARGE SCALE GENOMIC DNA]</scope>
    <source>
        <strain evidence="1">SS-2004</strain>
    </source>
</reference>
<dbReference type="STRING" id="406818.XBJ1_0720"/>
<accession>D3UWM6</accession>
<dbReference type="HOGENOM" id="CLU_3334938_0_0_6"/>
<dbReference type="EMBL" id="FN667741">
    <property type="protein sequence ID" value="CBJ79861.1"/>
    <property type="molecule type" value="Genomic_DNA"/>
</dbReference>
<protein>
    <submittedName>
        <fullName evidence="1">Uncharacterized protein</fullName>
    </submittedName>
</protein>
<dbReference type="KEGG" id="xbo:XBJ1_0720"/>
<dbReference type="Proteomes" id="UP000002045">
    <property type="component" value="Chromosome"/>
</dbReference>
<evidence type="ECO:0000313" key="2">
    <source>
        <dbReference type="Proteomes" id="UP000002045"/>
    </source>
</evidence>
<name>D3UWM6_XENBS</name>
<dbReference type="AlphaFoldDB" id="D3UWM6"/>
<sequence>MMSLNMIIILRMNTFIRATQVVYNRLVNKGKVKMLALGTAMRN</sequence>
<gene>
    <name evidence="1" type="ordered locus">XBJ1_0720</name>
</gene>